<dbReference type="GeneID" id="10527560"/>
<dbReference type="GO" id="GO:0006307">
    <property type="term" value="P:DNA alkylation repair"/>
    <property type="evidence" value="ECO:0000318"/>
    <property type="project" value="GO_Central"/>
</dbReference>
<evidence type="ECO:0000313" key="3">
    <source>
        <dbReference type="Proteomes" id="UP000008783"/>
    </source>
</evidence>
<dbReference type="GO" id="GO:0035516">
    <property type="term" value="F:broad specificity oxidative DNA demethylase activity"/>
    <property type="evidence" value="ECO:0000318"/>
    <property type="project" value="GO_Central"/>
</dbReference>
<reference key="1">
    <citation type="submission" date="2007-01" db="EMBL/GenBank/DDBJ databases">
        <title>The Genome Sequence of Puccinia graminis f. sp. tritici Strain CRL 75-36-700-3.</title>
        <authorList>
            <consortium name="The Broad Institute Genome Sequencing Platform"/>
            <person name="Birren B."/>
            <person name="Lander E."/>
            <person name="Galagan J."/>
            <person name="Nusbaum C."/>
            <person name="Devon K."/>
            <person name="Cuomo C."/>
            <person name="Jaffe D."/>
            <person name="Butler J."/>
            <person name="Alvarez P."/>
            <person name="Gnerre S."/>
            <person name="Grabherr M."/>
            <person name="Mauceli E."/>
            <person name="Brockman W."/>
            <person name="Young S."/>
            <person name="LaButti K."/>
            <person name="Sykes S."/>
            <person name="DeCaprio D."/>
            <person name="Crawford M."/>
            <person name="Koehrsen M."/>
            <person name="Engels R."/>
            <person name="Montgomery P."/>
            <person name="Pearson M."/>
            <person name="Howarth C."/>
            <person name="Larson L."/>
            <person name="White J."/>
            <person name="Zeng Q."/>
            <person name="Kodira C."/>
            <person name="Yandava C."/>
            <person name="Alvarado L."/>
            <person name="O'Leary S."/>
            <person name="Szabo L."/>
            <person name="Dean R."/>
            <person name="Schein J."/>
        </authorList>
    </citation>
    <scope>NUCLEOTIDE SEQUENCE</scope>
    <source>
        <strain>CRL 75-36-700-3</strain>
    </source>
</reference>
<organism evidence="2 3">
    <name type="scientific">Puccinia graminis f. sp. tritici (strain CRL 75-36-700-3 / race SCCL)</name>
    <name type="common">Black stem rust fungus</name>
    <dbReference type="NCBI Taxonomy" id="418459"/>
    <lineage>
        <taxon>Eukaryota</taxon>
        <taxon>Fungi</taxon>
        <taxon>Dikarya</taxon>
        <taxon>Basidiomycota</taxon>
        <taxon>Pucciniomycotina</taxon>
        <taxon>Pucciniomycetes</taxon>
        <taxon>Pucciniales</taxon>
        <taxon>Pucciniaceae</taxon>
        <taxon>Puccinia</taxon>
    </lineage>
</organism>
<dbReference type="InParanoid" id="E3NXQ0"/>
<dbReference type="STRING" id="418459.E3NXQ0"/>
<dbReference type="Proteomes" id="UP000008783">
    <property type="component" value="Unassembled WGS sequence"/>
</dbReference>
<protein>
    <submittedName>
        <fullName evidence="2">Uncharacterized protein</fullName>
    </submittedName>
</protein>
<dbReference type="RefSeq" id="XP_003338768.2">
    <property type="nucleotide sequence ID" value="XM_003338720.2"/>
</dbReference>
<dbReference type="GO" id="GO:0008198">
    <property type="term" value="F:ferrous iron binding"/>
    <property type="evidence" value="ECO:0000318"/>
    <property type="project" value="GO_Central"/>
</dbReference>
<dbReference type="VEuPathDB" id="FungiDB:PGTG_20305"/>
<dbReference type="PANTHER" id="PTHR31573">
    <property type="entry name" value="ALPHA-KETOGLUTARATE-DEPENDENT DIOXYGENASE ALKB HOMOLOG 2"/>
    <property type="match status" value="1"/>
</dbReference>
<gene>
    <name evidence="2" type="ORF">PGTG_20305</name>
</gene>
<dbReference type="PANTHER" id="PTHR31573:SF1">
    <property type="entry name" value="DNA OXIDATIVE DEMETHYLASE ALKBH2"/>
    <property type="match status" value="1"/>
</dbReference>
<feature type="region of interest" description="Disordered" evidence="1">
    <location>
        <begin position="245"/>
        <end position="275"/>
    </location>
</feature>
<dbReference type="GO" id="GO:0051747">
    <property type="term" value="F:cytosine C-5 DNA demethylase activity"/>
    <property type="evidence" value="ECO:0000318"/>
    <property type="project" value="GO_Central"/>
</dbReference>
<evidence type="ECO:0000256" key="1">
    <source>
        <dbReference type="SAM" id="MobiDB-lite"/>
    </source>
</evidence>
<dbReference type="InterPro" id="IPR032852">
    <property type="entry name" value="ALKBH2"/>
</dbReference>
<sequence length="440" mass="50799">MGWLTPPHANQHINRTKTFVEIRLGFSTSQCELAMEDENETMDKSEWFFPHNLKKIEGRPPIYSQNRQELCEALPYFRSYQSGCYVSDQRATGYLLDGFPAPRDVFEDSGRVVISHAGGGSIISRLEGSKAPKLTLARSQDRESAPVRALLKCKHECVPVALIAGVKYAGMPWIRKYDSVRYAVLGHYLVTHSWPELESIGEPSNVRRFRFKFRFQWVSSQGDPWWLSDLEEYFKSMKPQSANACGRLSPSLSDDKRHQATSKMDGEPNSINRIDSSDRDMMELSDEEPVTYQCNACGRHSLNIYKDCWMCLNETCIHFFRTNESNGPSQTEEKMHYVWWFLKHQQSFETETRVPFSLTPKTLQKLRGTQLEFEANQEPKTGFYCSSCGRLSIRIYWGSLVCSNEECQKYMTVFRGSICNITASSLRFSVKLSKYEQYYL</sequence>
<dbReference type="EMBL" id="DS989962">
    <property type="protein sequence ID" value="EFP94349.2"/>
    <property type="molecule type" value="Genomic_DNA"/>
</dbReference>
<keyword evidence="3" id="KW-1185">Reference proteome</keyword>
<reference evidence="3" key="2">
    <citation type="journal article" date="2011" name="Proc. Natl. Acad. Sci. U.S.A.">
        <title>Obligate biotrophy features unraveled by the genomic analysis of rust fungi.</title>
        <authorList>
            <person name="Duplessis S."/>
            <person name="Cuomo C.A."/>
            <person name="Lin Y.-C."/>
            <person name="Aerts A."/>
            <person name="Tisserant E."/>
            <person name="Veneault-Fourrey C."/>
            <person name="Joly D.L."/>
            <person name="Hacquard S."/>
            <person name="Amselem J."/>
            <person name="Cantarel B.L."/>
            <person name="Chiu R."/>
            <person name="Coutinho P.M."/>
            <person name="Feau N."/>
            <person name="Field M."/>
            <person name="Frey P."/>
            <person name="Gelhaye E."/>
            <person name="Goldberg J."/>
            <person name="Grabherr M.G."/>
            <person name="Kodira C.D."/>
            <person name="Kohler A."/>
            <person name="Kuees U."/>
            <person name="Lindquist E.A."/>
            <person name="Lucas S.M."/>
            <person name="Mago R."/>
            <person name="Mauceli E."/>
            <person name="Morin E."/>
            <person name="Murat C."/>
            <person name="Pangilinan J.L."/>
            <person name="Park R."/>
            <person name="Pearson M."/>
            <person name="Quesneville H."/>
            <person name="Rouhier N."/>
            <person name="Sakthikumar S."/>
            <person name="Salamov A.A."/>
            <person name="Schmutz J."/>
            <person name="Selles B."/>
            <person name="Shapiro H."/>
            <person name="Tanguay P."/>
            <person name="Tuskan G.A."/>
            <person name="Henrissat B."/>
            <person name="Van de Peer Y."/>
            <person name="Rouze P."/>
            <person name="Ellis J.G."/>
            <person name="Dodds P.N."/>
            <person name="Schein J.E."/>
            <person name="Zhong S."/>
            <person name="Hamelin R.C."/>
            <person name="Grigoriev I.V."/>
            <person name="Szabo L.J."/>
            <person name="Martin F."/>
        </authorList>
    </citation>
    <scope>NUCLEOTIDE SEQUENCE [LARGE SCALE GENOMIC DNA]</scope>
    <source>
        <strain evidence="3">CRL 75-36-700-3 / race SCCL</strain>
    </source>
</reference>
<name>E3NXQ0_PUCGT</name>
<accession>E3NXQ0</accession>
<evidence type="ECO:0000313" key="2">
    <source>
        <dbReference type="EMBL" id="EFP94349.2"/>
    </source>
</evidence>
<dbReference type="KEGG" id="pgr:PGTG_20305"/>
<dbReference type="AlphaFoldDB" id="E3NXQ0"/>
<proteinExistence type="predicted"/>
<dbReference type="OrthoDB" id="2497235at2759"/>
<dbReference type="HOGENOM" id="CLU_622778_0_0_1"/>